<dbReference type="AlphaFoldDB" id="A0A9Q1BAS0"/>
<evidence type="ECO:0000313" key="2">
    <source>
        <dbReference type="Proteomes" id="UP001152320"/>
    </source>
</evidence>
<organism evidence="1 2">
    <name type="scientific">Holothuria leucospilota</name>
    <name type="common">Black long sea cucumber</name>
    <name type="synonym">Mertensiothuria leucospilota</name>
    <dbReference type="NCBI Taxonomy" id="206669"/>
    <lineage>
        <taxon>Eukaryota</taxon>
        <taxon>Metazoa</taxon>
        <taxon>Echinodermata</taxon>
        <taxon>Eleutherozoa</taxon>
        <taxon>Echinozoa</taxon>
        <taxon>Holothuroidea</taxon>
        <taxon>Aspidochirotacea</taxon>
        <taxon>Aspidochirotida</taxon>
        <taxon>Holothuriidae</taxon>
        <taxon>Holothuria</taxon>
    </lineage>
</organism>
<evidence type="ECO:0000313" key="1">
    <source>
        <dbReference type="EMBL" id="KAJ8018199.1"/>
    </source>
</evidence>
<gene>
    <name evidence="1" type="ORF">HOLleu_43949</name>
</gene>
<dbReference type="Proteomes" id="UP001152320">
    <property type="component" value="Unassembled WGS sequence"/>
</dbReference>
<accession>A0A9Q1BAS0</accession>
<comment type="caution">
    <text evidence="1">The sequence shown here is derived from an EMBL/GenBank/DDBJ whole genome shotgun (WGS) entry which is preliminary data.</text>
</comment>
<dbReference type="EMBL" id="JAIZAY010000549">
    <property type="protein sequence ID" value="KAJ8018199.1"/>
    <property type="molecule type" value="Genomic_DNA"/>
</dbReference>
<keyword evidence="2" id="KW-1185">Reference proteome</keyword>
<sequence length="139" mass="16996">MQRNILWRRMRRRKDTPCSMDAFVKRRAVATASIIFEREGEWMRNNRSRHQCHVGECECHGYIPMFPCPDVPTKNDMMYGKVNMVYQRINMMYHNINKMHSENKWLELTRVSFRRMWFKPRSHYNEFGSDSDPIFVSFY</sequence>
<reference evidence="1" key="1">
    <citation type="submission" date="2021-10" db="EMBL/GenBank/DDBJ databases">
        <title>Tropical sea cucumber genome reveals ecological adaptation and Cuvierian tubules defense mechanism.</title>
        <authorList>
            <person name="Chen T."/>
        </authorList>
    </citation>
    <scope>NUCLEOTIDE SEQUENCE</scope>
    <source>
        <strain evidence="1">Nanhai2018</strain>
        <tissue evidence="1">Muscle</tissue>
    </source>
</reference>
<proteinExistence type="predicted"/>
<protein>
    <submittedName>
        <fullName evidence="1">Uncharacterized protein</fullName>
    </submittedName>
</protein>
<name>A0A9Q1BAS0_HOLLE</name>